<dbReference type="CDD" id="cd23995">
    <property type="entry name" value="Seipin_BSCL2_like"/>
    <property type="match status" value="1"/>
</dbReference>
<dbReference type="EnsemblMetazoa" id="XM_022788869">
    <property type="protein sequence ID" value="XP_022644604"/>
    <property type="gene ID" value="LOC111243385"/>
</dbReference>
<evidence type="ECO:0000313" key="10">
    <source>
        <dbReference type="Proteomes" id="UP000594260"/>
    </source>
</evidence>
<dbReference type="GeneID" id="111243385"/>
<evidence type="ECO:0000256" key="7">
    <source>
        <dbReference type="ARBA" id="ARBA00023136"/>
    </source>
</evidence>
<dbReference type="Pfam" id="PF06775">
    <property type="entry name" value="Seipin"/>
    <property type="match status" value="1"/>
</dbReference>
<reference evidence="9" key="1">
    <citation type="submission" date="2021-01" db="UniProtKB">
        <authorList>
            <consortium name="EnsemblMetazoa"/>
        </authorList>
    </citation>
    <scope>IDENTIFICATION</scope>
</reference>
<evidence type="ECO:0000256" key="5">
    <source>
        <dbReference type="ARBA" id="ARBA00022989"/>
    </source>
</evidence>
<dbReference type="PANTHER" id="PTHR21212">
    <property type="entry name" value="BERNARDINELLI-SEIP CONGENITAL LIPODYSTROPHY 2 HOMOLOG BSCL2 PROTEIN"/>
    <property type="match status" value="1"/>
</dbReference>
<dbReference type="PANTHER" id="PTHR21212:SF0">
    <property type="entry name" value="SEIPIN"/>
    <property type="match status" value="1"/>
</dbReference>
<evidence type="ECO:0000256" key="1">
    <source>
        <dbReference type="ARBA" id="ARBA00004477"/>
    </source>
</evidence>
<comment type="subcellular location">
    <subcellularLocation>
        <location evidence="1">Endoplasmic reticulum membrane</location>
        <topology evidence="1">Multi-pass membrane protein</topology>
    </subcellularLocation>
</comment>
<organism evidence="9 10">
    <name type="scientific">Varroa destructor</name>
    <name type="common">Honeybee mite</name>
    <dbReference type="NCBI Taxonomy" id="109461"/>
    <lineage>
        <taxon>Eukaryota</taxon>
        <taxon>Metazoa</taxon>
        <taxon>Ecdysozoa</taxon>
        <taxon>Arthropoda</taxon>
        <taxon>Chelicerata</taxon>
        <taxon>Arachnida</taxon>
        <taxon>Acari</taxon>
        <taxon>Parasitiformes</taxon>
        <taxon>Mesostigmata</taxon>
        <taxon>Gamasina</taxon>
        <taxon>Dermanyssoidea</taxon>
        <taxon>Varroidae</taxon>
        <taxon>Varroa</taxon>
    </lineage>
</organism>
<accession>A0A7M7IZ82</accession>
<evidence type="ECO:0000256" key="2">
    <source>
        <dbReference type="ARBA" id="ARBA00022064"/>
    </source>
</evidence>
<protein>
    <recommendedName>
        <fullName evidence="2">Seipin</fullName>
    </recommendedName>
</protein>
<dbReference type="CTD" id="31245"/>
<keyword evidence="6" id="KW-0443">Lipid metabolism</keyword>
<feature type="transmembrane region" description="Helical" evidence="8">
    <location>
        <begin position="31"/>
        <end position="56"/>
    </location>
</feature>
<dbReference type="RefSeq" id="XP_022644604.1">
    <property type="nucleotide sequence ID" value="XM_022788869.1"/>
</dbReference>
<evidence type="ECO:0000256" key="8">
    <source>
        <dbReference type="SAM" id="Phobius"/>
    </source>
</evidence>
<dbReference type="GO" id="GO:0005789">
    <property type="term" value="C:endoplasmic reticulum membrane"/>
    <property type="evidence" value="ECO:0007669"/>
    <property type="project" value="UniProtKB-SubCell"/>
</dbReference>
<dbReference type="GO" id="GO:0006629">
    <property type="term" value="P:lipid metabolic process"/>
    <property type="evidence" value="ECO:0007669"/>
    <property type="project" value="UniProtKB-KW"/>
</dbReference>
<keyword evidence="10" id="KW-1185">Reference proteome</keyword>
<dbReference type="GO" id="GO:0140042">
    <property type="term" value="P:lipid droplet formation"/>
    <property type="evidence" value="ECO:0007669"/>
    <property type="project" value="UniProtKB-ARBA"/>
</dbReference>
<evidence type="ECO:0000256" key="4">
    <source>
        <dbReference type="ARBA" id="ARBA00022824"/>
    </source>
</evidence>
<keyword evidence="4" id="KW-0256">Endoplasmic reticulum</keyword>
<name>A0A7M7IZ82_VARDE</name>
<evidence type="ECO:0000313" key="9">
    <source>
        <dbReference type="EnsemblMetazoa" id="XP_022644604"/>
    </source>
</evidence>
<dbReference type="Proteomes" id="UP000594260">
    <property type="component" value="Unplaced"/>
</dbReference>
<sequence length="379" mass="42498">MLFLLFRIIMFLLNWFRSLVGRPARFVIVNSVMFTTLSSLFFILSFTGYLAAYWALIPRVQIERDVHFKYAMRPCKITDQCQHPVAEVWLGDDPAHFLPALSPGTEYRIELNLELPESETNFDVGMFMASVEMRAPNGQILKAAQRSGVLVYRSLVLRMLHTIVALPSLLLGEGKEKQLVRLPMFDSFVDLPRGNNDFAAVAYIELHSTNIQIYSAKLRIYADFGGLRYLMYRWPLTCAATGCMANFVALWVATALFWIRNRLFSVISFVARSAAINRAAMKRKADSVISAEKNGAERQTLADGKTTTQLSDGDEVDKELPKLANIVRKIASLVPFVGKLQPYAAILVDTGLRWSPVPIPGKVASIAKQVVGIQKDKEA</sequence>
<evidence type="ECO:0000256" key="3">
    <source>
        <dbReference type="ARBA" id="ARBA00022692"/>
    </source>
</evidence>
<dbReference type="AlphaFoldDB" id="A0A7M7IZ82"/>
<dbReference type="InterPro" id="IPR009617">
    <property type="entry name" value="Seipin"/>
</dbReference>
<proteinExistence type="predicted"/>
<evidence type="ECO:0000256" key="6">
    <source>
        <dbReference type="ARBA" id="ARBA00023098"/>
    </source>
</evidence>
<feature type="transmembrane region" description="Helical" evidence="8">
    <location>
        <begin position="234"/>
        <end position="259"/>
    </location>
</feature>
<keyword evidence="5 8" id="KW-1133">Transmembrane helix</keyword>
<keyword evidence="7 8" id="KW-0472">Membrane</keyword>
<keyword evidence="3 8" id="KW-0812">Transmembrane</keyword>